<dbReference type="AlphaFoldDB" id="A0AAV7WW84"/>
<organism evidence="2 3">
    <name type="scientific">Pleurodeles waltl</name>
    <name type="common">Iberian ribbed newt</name>
    <dbReference type="NCBI Taxonomy" id="8319"/>
    <lineage>
        <taxon>Eukaryota</taxon>
        <taxon>Metazoa</taxon>
        <taxon>Chordata</taxon>
        <taxon>Craniata</taxon>
        <taxon>Vertebrata</taxon>
        <taxon>Euteleostomi</taxon>
        <taxon>Amphibia</taxon>
        <taxon>Batrachia</taxon>
        <taxon>Caudata</taxon>
        <taxon>Salamandroidea</taxon>
        <taxon>Salamandridae</taxon>
        <taxon>Pleurodelinae</taxon>
        <taxon>Pleurodeles</taxon>
    </lineage>
</organism>
<sequence length="93" mass="10025">MELCGPAQQPTPEVAPVRDHPCAEPESATTHSEASNRQMVDTAMRSFQLKGTETAAAQGTDAVTLIQLEDTWCALGCQDEAEYKDSDALLGTW</sequence>
<dbReference type="EMBL" id="JANPWB010000001">
    <property type="protein sequence ID" value="KAJ1216728.1"/>
    <property type="molecule type" value="Genomic_DNA"/>
</dbReference>
<evidence type="ECO:0000313" key="2">
    <source>
        <dbReference type="EMBL" id="KAJ1216728.1"/>
    </source>
</evidence>
<accession>A0AAV7WW84</accession>
<gene>
    <name evidence="2" type="ORF">NDU88_004327</name>
</gene>
<proteinExistence type="predicted"/>
<evidence type="ECO:0000256" key="1">
    <source>
        <dbReference type="SAM" id="MobiDB-lite"/>
    </source>
</evidence>
<name>A0AAV7WW84_PLEWA</name>
<comment type="caution">
    <text evidence="2">The sequence shown here is derived from an EMBL/GenBank/DDBJ whole genome shotgun (WGS) entry which is preliminary data.</text>
</comment>
<evidence type="ECO:0000313" key="3">
    <source>
        <dbReference type="Proteomes" id="UP001066276"/>
    </source>
</evidence>
<feature type="region of interest" description="Disordered" evidence="1">
    <location>
        <begin position="1"/>
        <end position="40"/>
    </location>
</feature>
<keyword evidence="3" id="KW-1185">Reference proteome</keyword>
<protein>
    <submittedName>
        <fullName evidence="2">Uncharacterized protein</fullName>
    </submittedName>
</protein>
<feature type="compositionally biased region" description="Polar residues" evidence="1">
    <location>
        <begin position="27"/>
        <end position="39"/>
    </location>
</feature>
<dbReference type="Proteomes" id="UP001066276">
    <property type="component" value="Chromosome 1_1"/>
</dbReference>
<reference evidence="2" key="1">
    <citation type="journal article" date="2022" name="bioRxiv">
        <title>Sequencing and chromosome-scale assembly of the giantPleurodeles waltlgenome.</title>
        <authorList>
            <person name="Brown T."/>
            <person name="Elewa A."/>
            <person name="Iarovenko S."/>
            <person name="Subramanian E."/>
            <person name="Araus A.J."/>
            <person name="Petzold A."/>
            <person name="Susuki M."/>
            <person name="Suzuki K.-i.T."/>
            <person name="Hayashi T."/>
            <person name="Toyoda A."/>
            <person name="Oliveira C."/>
            <person name="Osipova E."/>
            <person name="Leigh N.D."/>
            <person name="Simon A."/>
            <person name="Yun M.H."/>
        </authorList>
    </citation>
    <scope>NUCLEOTIDE SEQUENCE</scope>
    <source>
        <strain evidence="2">20211129_DDA</strain>
        <tissue evidence="2">Liver</tissue>
    </source>
</reference>